<dbReference type="Pfam" id="PF03575">
    <property type="entry name" value="Peptidase_S51"/>
    <property type="match status" value="1"/>
</dbReference>
<comment type="caution">
    <text evidence="5">The sequence shown here is derived from an EMBL/GenBank/DDBJ whole genome shotgun (WGS) entry which is preliminary data.</text>
</comment>
<dbReference type="Gene3D" id="3.40.50.880">
    <property type="match status" value="1"/>
</dbReference>
<keyword evidence="4" id="KW-0720">Serine protease</keyword>
<evidence type="ECO:0000313" key="6">
    <source>
        <dbReference type="Proteomes" id="UP001149140"/>
    </source>
</evidence>
<keyword evidence="6" id="KW-1185">Reference proteome</keyword>
<dbReference type="GO" id="GO:0006508">
    <property type="term" value="P:proteolysis"/>
    <property type="evidence" value="ECO:0007669"/>
    <property type="project" value="UniProtKB-KW"/>
</dbReference>
<evidence type="ECO:0000256" key="2">
    <source>
        <dbReference type="ARBA" id="ARBA00022670"/>
    </source>
</evidence>
<evidence type="ECO:0000256" key="1">
    <source>
        <dbReference type="ARBA" id="ARBA00006534"/>
    </source>
</evidence>
<evidence type="ECO:0000256" key="3">
    <source>
        <dbReference type="ARBA" id="ARBA00022801"/>
    </source>
</evidence>
<keyword evidence="3" id="KW-0378">Hydrolase</keyword>
<dbReference type="InterPro" id="IPR005320">
    <property type="entry name" value="Peptidase_S51"/>
</dbReference>
<evidence type="ECO:0000256" key="4">
    <source>
        <dbReference type="ARBA" id="ARBA00022825"/>
    </source>
</evidence>
<comment type="similarity">
    <text evidence="1">Belongs to the peptidase S51 family.</text>
</comment>
<dbReference type="SUPFAM" id="SSF52317">
    <property type="entry name" value="Class I glutamine amidotransferase-like"/>
    <property type="match status" value="1"/>
</dbReference>
<dbReference type="EMBL" id="JAPDOD010000020">
    <property type="protein sequence ID" value="MDA0162675.1"/>
    <property type="molecule type" value="Genomic_DNA"/>
</dbReference>
<dbReference type="Proteomes" id="UP001149140">
    <property type="component" value="Unassembled WGS sequence"/>
</dbReference>
<evidence type="ECO:0000313" key="5">
    <source>
        <dbReference type="EMBL" id="MDA0162675.1"/>
    </source>
</evidence>
<dbReference type="CDD" id="cd03146">
    <property type="entry name" value="GAT1_Peptidase_E"/>
    <property type="match status" value="1"/>
</dbReference>
<keyword evidence="2" id="KW-0645">Protease</keyword>
<gene>
    <name evidence="5" type="ORF">OM076_20550</name>
</gene>
<dbReference type="GO" id="GO:0008236">
    <property type="term" value="F:serine-type peptidase activity"/>
    <property type="evidence" value="ECO:0007669"/>
    <property type="project" value="UniProtKB-KW"/>
</dbReference>
<proteinExistence type="inferred from homology"/>
<dbReference type="PANTHER" id="PTHR20842">
    <property type="entry name" value="PROTEASE S51 ALPHA-ASPARTYL DIPEPTIDASE"/>
    <property type="match status" value="1"/>
</dbReference>
<organism evidence="5 6">
    <name type="scientific">Solirubrobacter ginsenosidimutans</name>
    <dbReference type="NCBI Taxonomy" id="490573"/>
    <lineage>
        <taxon>Bacteria</taxon>
        <taxon>Bacillati</taxon>
        <taxon>Actinomycetota</taxon>
        <taxon>Thermoleophilia</taxon>
        <taxon>Solirubrobacterales</taxon>
        <taxon>Solirubrobacteraceae</taxon>
        <taxon>Solirubrobacter</taxon>
    </lineage>
</organism>
<dbReference type="RefSeq" id="WP_270041912.1">
    <property type="nucleotide sequence ID" value="NZ_JAPDOD010000020.1"/>
</dbReference>
<sequence>MSGQVVAIGGGSFETDDPDPRLDAFILALTGKARPNVCYLGTAGGDHERGRLAFYHAMRAHECRPTELTFFERVVEDLAAFVAEQDVFWVGGGSTANLLAVWRLHGLDELLRGAYARGAVLAGVSAGMNCWFEGSTTDSFGPTLAPLRDGLGILPGSCCPHYDGNEQRRPVYQGAVTRGELGPGYAADDYAALHFRGTEFVEAVALREGALGYRVVPGTETALPTRIL</sequence>
<protein>
    <submittedName>
        <fullName evidence="5">Peptidase E</fullName>
    </submittedName>
</protein>
<reference evidence="5" key="1">
    <citation type="submission" date="2022-10" db="EMBL/GenBank/DDBJ databases">
        <title>The WGS of Solirubrobacter ginsenosidimutans DSM 21036.</title>
        <authorList>
            <person name="Jiang Z."/>
        </authorList>
    </citation>
    <scope>NUCLEOTIDE SEQUENCE</scope>
    <source>
        <strain evidence="5">DSM 21036</strain>
    </source>
</reference>
<dbReference type="PANTHER" id="PTHR20842:SF0">
    <property type="entry name" value="ALPHA-ASPARTYL DIPEPTIDASE"/>
    <property type="match status" value="1"/>
</dbReference>
<name>A0A9X3S0Z5_9ACTN</name>
<dbReference type="AlphaFoldDB" id="A0A9X3S0Z5"/>
<accession>A0A9X3S0Z5</accession>
<dbReference type="InterPro" id="IPR029062">
    <property type="entry name" value="Class_I_gatase-like"/>
</dbReference>